<keyword evidence="3" id="KW-1185">Reference proteome</keyword>
<dbReference type="Proteomes" id="UP000561681">
    <property type="component" value="Unassembled WGS sequence"/>
</dbReference>
<name>A0A7W7IVB0_9FLAO</name>
<sequence>MFNIRTEIKTILFFILYFIAVFIAEKAAPSGVCTPGGGFLLFLLSIPTSIILSLILLFKYYRSKEKRYLNSIYIISGIWVILFLFLNFTN</sequence>
<gene>
    <name evidence="2" type="ORF">HNP37_001293</name>
</gene>
<protein>
    <submittedName>
        <fullName evidence="2">Multisubunit Na+/H+ antiporter MnhB subunit</fullName>
    </submittedName>
</protein>
<proteinExistence type="predicted"/>
<dbReference type="AlphaFoldDB" id="A0A7W7IVB0"/>
<accession>A0A7W7IVB0</accession>
<organism evidence="2 3">
    <name type="scientific">Flavobacterium nitrogenifigens</name>
    <dbReference type="NCBI Taxonomy" id="1617283"/>
    <lineage>
        <taxon>Bacteria</taxon>
        <taxon>Pseudomonadati</taxon>
        <taxon>Bacteroidota</taxon>
        <taxon>Flavobacteriia</taxon>
        <taxon>Flavobacteriales</taxon>
        <taxon>Flavobacteriaceae</taxon>
        <taxon>Flavobacterium</taxon>
    </lineage>
</organism>
<feature type="transmembrane region" description="Helical" evidence="1">
    <location>
        <begin position="39"/>
        <end position="61"/>
    </location>
</feature>
<comment type="caution">
    <text evidence="2">The sequence shown here is derived from an EMBL/GenBank/DDBJ whole genome shotgun (WGS) entry which is preliminary data.</text>
</comment>
<evidence type="ECO:0000313" key="2">
    <source>
        <dbReference type="EMBL" id="MBB4801254.1"/>
    </source>
</evidence>
<keyword evidence="1" id="KW-0812">Transmembrane</keyword>
<keyword evidence="1" id="KW-0472">Membrane</keyword>
<keyword evidence="1" id="KW-1133">Transmembrane helix</keyword>
<evidence type="ECO:0000256" key="1">
    <source>
        <dbReference type="SAM" id="Phobius"/>
    </source>
</evidence>
<dbReference type="EMBL" id="JACHLD010000001">
    <property type="protein sequence ID" value="MBB4801254.1"/>
    <property type="molecule type" value="Genomic_DNA"/>
</dbReference>
<evidence type="ECO:0000313" key="3">
    <source>
        <dbReference type="Proteomes" id="UP000561681"/>
    </source>
</evidence>
<reference evidence="2 3" key="1">
    <citation type="submission" date="2020-08" db="EMBL/GenBank/DDBJ databases">
        <title>Functional genomics of gut bacteria from endangered species of beetles.</title>
        <authorList>
            <person name="Carlos-Shanley C."/>
        </authorList>
    </citation>
    <scope>NUCLEOTIDE SEQUENCE [LARGE SCALE GENOMIC DNA]</scope>
    <source>
        <strain evidence="2 3">S00142</strain>
    </source>
</reference>
<feature type="transmembrane region" description="Helical" evidence="1">
    <location>
        <begin position="68"/>
        <end position="88"/>
    </location>
</feature>